<feature type="compositionally biased region" description="Low complexity" evidence="1">
    <location>
        <begin position="69"/>
        <end position="90"/>
    </location>
</feature>
<name>A0A1X7SXH7_AMPQE</name>
<organism evidence="2">
    <name type="scientific">Amphimedon queenslandica</name>
    <name type="common">Sponge</name>
    <dbReference type="NCBI Taxonomy" id="400682"/>
    <lineage>
        <taxon>Eukaryota</taxon>
        <taxon>Metazoa</taxon>
        <taxon>Porifera</taxon>
        <taxon>Demospongiae</taxon>
        <taxon>Heteroscleromorpha</taxon>
        <taxon>Haplosclerida</taxon>
        <taxon>Niphatidae</taxon>
        <taxon>Amphimedon</taxon>
    </lineage>
</organism>
<sequence>MGWATDNSIISTYSSNFEAAATEMSGNRKRTSSTQLTQFFKRVNKESTISEPVVNDASLMTEDNEMDTEAGATETSSTTETTATTEKITSTATTLTSASNIIMEEVDGLIDLGVVIREGNGSWDKLKSLVQHLPDEKKKHKALGKDGVLVSHSKSIMHVRATERADLFLRNFERIDSRLLQQ</sequence>
<dbReference type="EnsemblMetazoa" id="Aqu2.1.06786_001">
    <property type="protein sequence ID" value="Aqu2.1.06786_001"/>
    <property type="gene ID" value="Aqu2.1.06786"/>
</dbReference>
<dbReference type="InParanoid" id="A0A1X7SXH7"/>
<evidence type="ECO:0000313" key="2">
    <source>
        <dbReference type="EnsemblMetazoa" id="Aqu2.1.06786_001"/>
    </source>
</evidence>
<accession>A0A1X7SXH7</accession>
<dbReference type="OrthoDB" id="10023262at2759"/>
<reference evidence="2" key="1">
    <citation type="submission" date="2017-05" db="UniProtKB">
        <authorList>
            <consortium name="EnsemblMetazoa"/>
        </authorList>
    </citation>
    <scope>IDENTIFICATION</scope>
</reference>
<protein>
    <submittedName>
        <fullName evidence="2">Uncharacterized protein</fullName>
    </submittedName>
</protein>
<proteinExistence type="predicted"/>
<dbReference type="AlphaFoldDB" id="A0A1X7SXH7"/>
<evidence type="ECO:0000256" key="1">
    <source>
        <dbReference type="SAM" id="MobiDB-lite"/>
    </source>
</evidence>
<feature type="region of interest" description="Disordered" evidence="1">
    <location>
        <begin position="58"/>
        <end position="90"/>
    </location>
</feature>